<gene>
    <name evidence="1" type="ORF">FWILDA_LOCUS13261</name>
</gene>
<dbReference type="EMBL" id="CAMKVN010004816">
    <property type="protein sequence ID" value="CAI2187796.1"/>
    <property type="molecule type" value="Genomic_DNA"/>
</dbReference>
<accession>A0A9W4T082</accession>
<name>A0A9W4T082_9GLOM</name>
<comment type="caution">
    <text evidence="1">The sequence shown here is derived from an EMBL/GenBank/DDBJ whole genome shotgun (WGS) entry which is preliminary data.</text>
</comment>
<protein>
    <submittedName>
        <fullName evidence="1">13125_t:CDS:1</fullName>
    </submittedName>
</protein>
<evidence type="ECO:0000313" key="2">
    <source>
        <dbReference type="Proteomes" id="UP001153678"/>
    </source>
</evidence>
<reference evidence="1" key="1">
    <citation type="submission" date="2022-08" db="EMBL/GenBank/DDBJ databases">
        <authorList>
            <person name="Kallberg Y."/>
            <person name="Tangrot J."/>
            <person name="Rosling A."/>
        </authorList>
    </citation>
    <scope>NUCLEOTIDE SEQUENCE</scope>
    <source>
        <strain evidence="1">Wild A</strain>
    </source>
</reference>
<organism evidence="1 2">
    <name type="scientific">Funneliformis geosporum</name>
    <dbReference type="NCBI Taxonomy" id="1117311"/>
    <lineage>
        <taxon>Eukaryota</taxon>
        <taxon>Fungi</taxon>
        <taxon>Fungi incertae sedis</taxon>
        <taxon>Mucoromycota</taxon>
        <taxon>Glomeromycotina</taxon>
        <taxon>Glomeromycetes</taxon>
        <taxon>Glomerales</taxon>
        <taxon>Glomeraceae</taxon>
        <taxon>Funneliformis</taxon>
    </lineage>
</organism>
<dbReference type="AlphaFoldDB" id="A0A9W4T082"/>
<proteinExistence type="predicted"/>
<evidence type="ECO:0000313" key="1">
    <source>
        <dbReference type="EMBL" id="CAI2187796.1"/>
    </source>
</evidence>
<dbReference type="Proteomes" id="UP001153678">
    <property type="component" value="Unassembled WGS sequence"/>
</dbReference>
<keyword evidence="2" id="KW-1185">Reference proteome</keyword>
<sequence>MYKNILKAIKKSKEKVQYSPVKHSPIIEDIIEDISNQEYEDNINISNDDSDEILGTDIINDDKYNEVNNLSYLLFVILIMII</sequence>